<dbReference type="RefSeq" id="XP_003034035.1">
    <property type="nucleotide sequence ID" value="XM_003033989.1"/>
</dbReference>
<sequence>MLYTSHHAASGMPKQHLRAYRFWHVERKPMDEMCRALSTRGRDDPLKVGTVVSYILGALAKDPSLPFDKGRLVELAGSDAGSWARWRGFVEGRSGGV</sequence>
<proteinExistence type="predicted"/>
<name>D8PXT0_SCHCM</name>
<dbReference type="GeneID" id="9586597"/>
<dbReference type="OrthoDB" id="1920326at2759"/>
<dbReference type="InParanoid" id="D8PXT0"/>
<feature type="non-terminal residue" evidence="1">
    <location>
        <position position="97"/>
    </location>
</feature>
<reference evidence="1 2" key="1">
    <citation type="journal article" date="2010" name="Nat. Biotechnol.">
        <title>Genome sequence of the model mushroom Schizophyllum commune.</title>
        <authorList>
            <person name="Ohm R.A."/>
            <person name="de Jong J.F."/>
            <person name="Lugones L.G."/>
            <person name="Aerts A."/>
            <person name="Kothe E."/>
            <person name="Stajich J.E."/>
            <person name="de Vries R.P."/>
            <person name="Record E."/>
            <person name="Levasseur A."/>
            <person name="Baker S.E."/>
            <person name="Bartholomew K.A."/>
            <person name="Coutinho P.M."/>
            <person name="Erdmann S."/>
            <person name="Fowler T.J."/>
            <person name="Gathman A.C."/>
            <person name="Lombard V."/>
            <person name="Henrissat B."/>
            <person name="Knabe N."/>
            <person name="Kuees U."/>
            <person name="Lilly W.W."/>
            <person name="Lindquist E."/>
            <person name="Lucas S."/>
            <person name="Magnuson J.K."/>
            <person name="Piumi F."/>
            <person name="Raudaskoski M."/>
            <person name="Salamov A."/>
            <person name="Schmutz J."/>
            <person name="Schwarze F.W.M.R."/>
            <person name="vanKuyk P.A."/>
            <person name="Horton J.S."/>
            <person name="Grigoriev I.V."/>
            <person name="Woesten H.A.B."/>
        </authorList>
    </citation>
    <scope>NUCLEOTIDE SEQUENCE [LARGE SCALE GENOMIC DNA]</scope>
    <source>
        <strain evidence="2">H4-8 / FGSC 9210</strain>
    </source>
</reference>
<dbReference type="HOGENOM" id="CLU_2347892_0_0_1"/>
<accession>D8PXT0</accession>
<dbReference type="VEuPathDB" id="FungiDB:SCHCODRAFT_02491434"/>
<dbReference type="AlphaFoldDB" id="D8PXT0"/>
<keyword evidence="2" id="KW-1185">Reference proteome</keyword>
<evidence type="ECO:0000313" key="1">
    <source>
        <dbReference type="EMBL" id="EFI99132.1"/>
    </source>
</evidence>
<organism evidence="2">
    <name type="scientific">Schizophyllum commune (strain H4-8 / FGSC 9210)</name>
    <name type="common">Split gill fungus</name>
    <dbReference type="NCBI Taxonomy" id="578458"/>
    <lineage>
        <taxon>Eukaryota</taxon>
        <taxon>Fungi</taxon>
        <taxon>Dikarya</taxon>
        <taxon>Basidiomycota</taxon>
        <taxon>Agaricomycotina</taxon>
        <taxon>Agaricomycetes</taxon>
        <taxon>Agaricomycetidae</taxon>
        <taxon>Agaricales</taxon>
        <taxon>Schizophyllaceae</taxon>
        <taxon>Schizophyllum</taxon>
    </lineage>
</organism>
<dbReference type="STRING" id="578458.D8PXT0"/>
<dbReference type="KEGG" id="scm:SCHCO_02491434"/>
<gene>
    <name evidence="1" type="ORF">SCHCODRAFT_107287</name>
</gene>
<evidence type="ECO:0000313" key="2">
    <source>
        <dbReference type="Proteomes" id="UP000007431"/>
    </source>
</evidence>
<dbReference type="EMBL" id="GL377304">
    <property type="protein sequence ID" value="EFI99132.1"/>
    <property type="molecule type" value="Genomic_DNA"/>
</dbReference>
<protein>
    <submittedName>
        <fullName evidence="1">Uncharacterized protein</fullName>
    </submittedName>
</protein>
<dbReference type="Proteomes" id="UP000007431">
    <property type="component" value="Unassembled WGS sequence"/>
</dbReference>